<dbReference type="AlphaFoldDB" id="A0A6I9WA84"/>
<accession>A0A6I9WA84</accession>
<evidence type="ECO:0000256" key="1">
    <source>
        <dbReference type="SAM" id="MobiDB-lite"/>
    </source>
</evidence>
<keyword evidence="2" id="KW-0812">Transmembrane</keyword>
<dbReference type="KEGG" id="pbar:105428323"/>
<feature type="transmembrane region" description="Helical" evidence="2">
    <location>
        <begin position="39"/>
        <end position="56"/>
    </location>
</feature>
<dbReference type="RefSeq" id="XP_011638879.1">
    <property type="nucleotide sequence ID" value="XM_011640577.2"/>
</dbReference>
<dbReference type="Proteomes" id="UP000504615">
    <property type="component" value="Unplaced"/>
</dbReference>
<evidence type="ECO:0000313" key="3">
    <source>
        <dbReference type="Proteomes" id="UP000504615"/>
    </source>
</evidence>
<dbReference type="GeneID" id="105428323"/>
<feature type="transmembrane region" description="Helical" evidence="2">
    <location>
        <begin position="116"/>
        <end position="137"/>
    </location>
</feature>
<reference evidence="4" key="1">
    <citation type="submission" date="2025-08" db="UniProtKB">
        <authorList>
            <consortium name="RefSeq"/>
        </authorList>
    </citation>
    <scope>IDENTIFICATION</scope>
</reference>
<keyword evidence="2" id="KW-1133">Transmembrane helix</keyword>
<evidence type="ECO:0000256" key="2">
    <source>
        <dbReference type="SAM" id="Phobius"/>
    </source>
</evidence>
<keyword evidence="2" id="KW-0472">Membrane</keyword>
<feature type="region of interest" description="Disordered" evidence="1">
    <location>
        <begin position="67"/>
        <end position="89"/>
    </location>
</feature>
<gene>
    <name evidence="4" type="primary">LOC105428323</name>
</gene>
<organism evidence="3 4">
    <name type="scientific">Pogonomyrmex barbatus</name>
    <name type="common">red harvester ant</name>
    <dbReference type="NCBI Taxonomy" id="144034"/>
    <lineage>
        <taxon>Eukaryota</taxon>
        <taxon>Metazoa</taxon>
        <taxon>Ecdysozoa</taxon>
        <taxon>Arthropoda</taxon>
        <taxon>Hexapoda</taxon>
        <taxon>Insecta</taxon>
        <taxon>Pterygota</taxon>
        <taxon>Neoptera</taxon>
        <taxon>Endopterygota</taxon>
        <taxon>Hymenoptera</taxon>
        <taxon>Apocrita</taxon>
        <taxon>Aculeata</taxon>
        <taxon>Formicoidea</taxon>
        <taxon>Formicidae</taxon>
        <taxon>Myrmicinae</taxon>
        <taxon>Pogonomyrmex</taxon>
    </lineage>
</organism>
<sequence length="161" mass="18645">MADSINFRRKPDNTKCISNYFFHENTGSKVQIIIRSMRVHLMLIFFFAGTVLAQSVRNKRDTVTITEKPPFTSIPGTNNESTTTNISKNNSDGINRATFNHPLNIISRFILLLPRYVLSTFLKMLIFMGTFILRIMIKPFILPFKMIRTVIKMLLKPFLKI</sequence>
<evidence type="ECO:0000313" key="4">
    <source>
        <dbReference type="RefSeq" id="XP_011638879.1"/>
    </source>
</evidence>
<dbReference type="OrthoDB" id="7539407at2759"/>
<name>A0A6I9WA84_9HYME</name>
<proteinExistence type="predicted"/>
<protein>
    <submittedName>
        <fullName evidence="4">Uncharacterized protein LOC105428323</fullName>
    </submittedName>
</protein>
<feature type="compositionally biased region" description="Polar residues" evidence="1">
    <location>
        <begin position="74"/>
        <end position="89"/>
    </location>
</feature>
<keyword evidence="3" id="KW-1185">Reference proteome</keyword>